<dbReference type="AlphaFoldDB" id="A0A923T6X8"/>
<dbReference type="Proteomes" id="UP000650081">
    <property type="component" value="Unassembled WGS sequence"/>
</dbReference>
<sequence length="165" mass="18538">MFYRSTVSILILLQLCGCKSQHWSHENIKSDTQLNTILSIDFQTGFKNDTLALWIGESNVLSETVASTVPEASFTSIRISLYKGLGNLIPNFIHQLKNGENTVKNSSITIREIIEIKIHIRPEEGQSITEKISLDLSKGKYIGILKSSSMHTIAIRQSETAFSYY</sequence>
<protein>
    <submittedName>
        <fullName evidence="1">Uncharacterized protein</fullName>
    </submittedName>
</protein>
<keyword evidence="2" id="KW-1185">Reference proteome</keyword>
<evidence type="ECO:0000313" key="2">
    <source>
        <dbReference type="Proteomes" id="UP000650081"/>
    </source>
</evidence>
<comment type="caution">
    <text evidence="1">The sequence shown here is derived from an EMBL/GenBank/DDBJ whole genome shotgun (WGS) entry which is preliminary data.</text>
</comment>
<accession>A0A923T6X8</accession>
<dbReference type="EMBL" id="JACSIT010000082">
    <property type="protein sequence ID" value="MBC6993895.1"/>
    <property type="molecule type" value="Genomic_DNA"/>
</dbReference>
<evidence type="ECO:0000313" key="1">
    <source>
        <dbReference type="EMBL" id="MBC6993895.1"/>
    </source>
</evidence>
<organism evidence="1 2">
    <name type="scientific">Neolewinella lacunae</name>
    <dbReference type="NCBI Taxonomy" id="1517758"/>
    <lineage>
        <taxon>Bacteria</taxon>
        <taxon>Pseudomonadati</taxon>
        <taxon>Bacteroidota</taxon>
        <taxon>Saprospiria</taxon>
        <taxon>Saprospirales</taxon>
        <taxon>Lewinellaceae</taxon>
        <taxon>Neolewinella</taxon>
    </lineage>
</organism>
<reference evidence="1" key="1">
    <citation type="submission" date="2020-08" db="EMBL/GenBank/DDBJ databases">
        <title>Lewinella bacteria from marine environments.</title>
        <authorList>
            <person name="Zhong Y."/>
        </authorList>
    </citation>
    <scope>NUCLEOTIDE SEQUENCE</scope>
    <source>
        <strain evidence="1">KCTC 42187</strain>
    </source>
</reference>
<gene>
    <name evidence="1" type="ORF">H9S92_06970</name>
</gene>
<name>A0A923T6X8_9BACT</name>
<proteinExistence type="predicted"/>
<dbReference type="RefSeq" id="WP_187465992.1">
    <property type="nucleotide sequence ID" value="NZ_JACSIT010000082.1"/>
</dbReference>